<organism evidence="2 3">
    <name type="scientific">Rubritalea tangerina</name>
    <dbReference type="NCBI Taxonomy" id="430798"/>
    <lineage>
        <taxon>Bacteria</taxon>
        <taxon>Pseudomonadati</taxon>
        <taxon>Verrucomicrobiota</taxon>
        <taxon>Verrucomicrobiia</taxon>
        <taxon>Verrucomicrobiales</taxon>
        <taxon>Rubritaleaceae</taxon>
        <taxon>Rubritalea</taxon>
    </lineage>
</organism>
<evidence type="ECO:0008006" key="4">
    <source>
        <dbReference type="Google" id="ProtNLM"/>
    </source>
</evidence>
<proteinExistence type="predicted"/>
<feature type="transmembrane region" description="Helical" evidence="1">
    <location>
        <begin position="35"/>
        <end position="55"/>
    </location>
</feature>
<dbReference type="EMBL" id="JBHUJB010000056">
    <property type="protein sequence ID" value="MFD2159882.1"/>
    <property type="molecule type" value="Genomic_DNA"/>
</dbReference>
<keyword evidence="1" id="KW-1133">Transmembrane helix</keyword>
<name>A0ABW4ZE61_9BACT</name>
<sequence>MLGYCKKWQAEKIRVATAPSLEIRLHYMAMGGQKVNIHIVMIRIVLLLLLSCAVINSEIKGFSDLPPKLHGPDIVFEGVILEDQVWYYMQGDKFVSQEEYNLITKPQEDIFTYEIRSFNMRVTKSYKGDVPIGVTIPMFYRLWSKPSAERHKERREVGVYKKAEDKLSVGKKAVVWFSKSSVTSIDSPFAMNFYKFLILDSNSIEPSFLNTLNKSTEKKPSDDD</sequence>
<reference evidence="3" key="1">
    <citation type="journal article" date="2019" name="Int. J. Syst. Evol. Microbiol.">
        <title>The Global Catalogue of Microorganisms (GCM) 10K type strain sequencing project: providing services to taxonomists for standard genome sequencing and annotation.</title>
        <authorList>
            <consortium name="The Broad Institute Genomics Platform"/>
            <consortium name="The Broad Institute Genome Sequencing Center for Infectious Disease"/>
            <person name="Wu L."/>
            <person name="Ma J."/>
        </authorList>
    </citation>
    <scope>NUCLEOTIDE SEQUENCE [LARGE SCALE GENOMIC DNA]</scope>
    <source>
        <strain evidence="3">CCUG 57942</strain>
    </source>
</reference>
<keyword evidence="3" id="KW-1185">Reference proteome</keyword>
<dbReference type="RefSeq" id="WP_377178473.1">
    <property type="nucleotide sequence ID" value="NZ_JBHUJB010000056.1"/>
</dbReference>
<gene>
    <name evidence="2" type="ORF">ACFSW8_13320</name>
</gene>
<evidence type="ECO:0000313" key="2">
    <source>
        <dbReference type="EMBL" id="MFD2159882.1"/>
    </source>
</evidence>
<dbReference type="Proteomes" id="UP001597389">
    <property type="component" value="Unassembled WGS sequence"/>
</dbReference>
<evidence type="ECO:0000313" key="3">
    <source>
        <dbReference type="Proteomes" id="UP001597389"/>
    </source>
</evidence>
<protein>
    <recommendedName>
        <fullName evidence="4">DUF3108 domain-containing protein</fullName>
    </recommendedName>
</protein>
<accession>A0ABW4ZE61</accession>
<keyword evidence="1" id="KW-0812">Transmembrane</keyword>
<keyword evidence="1" id="KW-0472">Membrane</keyword>
<evidence type="ECO:0000256" key="1">
    <source>
        <dbReference type="SAM" id="Phobius"/>
    </source>
</evidence>
<comment type="caution">
    <text evidence="2">The sequence shown here is derived from an EMBL/GenBank/DDBJ whole genome shotgun (WGS) entry which is preliminary data.</text>
</comment>